<reference evidence="6 7" key="1">
    <citation type="submission" date="2016-10" db="EMBL/GenBank/DDBJ databases">
        <authorList>
            <person name="Varghese N."/>
            <person name="Submissions S."/>
        </authorList>
    </citation>
    <scope>NUCLEOTIDE SEQUENCE [LARGE SCALE GENOMIC DNA]</scope>
    <source>
        <strain evidence="7">ATCC 20501</strain>
        <strain evidence="5 6">CGMCC 4.3529</strain>
    </source>
</reference>
<keyword evidence="6" id="KW-1185">Reference proteome</keyword>
<dbReference type="PROSITE" id="PS50943">
    <property type="entry name" value="HTH_CROC1"/>
    <property type="match status" value="1"/>
</dbReference>
<proteinExistence type="predicted"/>
<keyword evidence="2" id="KW-0472">Membrane</keyword>
<dbReference type="PANTHER" id="PTHR12631:SF10">
    <property type="entry name" value="BETA-XYLOSIDASE-LIKE PROTEIN-RELATED"/>
    <property type="match status" value="1"/>
</dbReference>
<feature type="transmembrane region" description="Helical" evidence="2">
    <location>
        <begin position="108"/>
        <end position="127"/>
    </location>
</feature>
<protein>
    <submittedName>
        <fullName evidence="4">Beta-galactosidase</fullName>
    </submittedName>
</protein>
<dbReference type="SMART" id="SM00530">
    <property type="entry name" value="HTH_XRE"/>
    <property type="match status" value="1"/>
</dbReference>
<evidence type="ECO:0000313" key="7">
    <source>
        <dbReference type="Proteomes" id="UP000236729"/>
    </source>
</evidence>
<dbReference type="SMR" id="A0A1H6AQ00"/>
<evidence type="ECO:0000256" key="1">
    <source>
        <dbReference type="SAM" id="MobiDB-lite"/>
    </source>
</evidence>
<accession>A0A1H6AQ00</accession>
<evidence type="ECO:0000313" key="4">
    <source>
        <dbReference type="EMBL" id="SEG50829.1"/>
    </source>
</evidence>
<dbReference type="InterPro" id="IPR010982">
    <property type="entry name" value="Lambda_DNA-bd_dom_sf"/>
</dbReference>
<dbReference type="SUPFAM" id="SSF47413">
    <property type="entry name" value="lambda repressor-like DNA-binding domains"/>
    <property type="match status" value="1"/>
</dbReference>
<name>A0A1H6AQ00_9PSEU</name>
<dbReference type="InterPro" id="IPR017853">
    <property type="entry name" value="GH"/>
</dbReference>
<accession>A0A1I2D7S3</accession>
<feature type="domain" description="HTH cro/C1-type" evidence="3">
    <location>
        <begin position="14"/>
        <end position="69"/>
    </location>
</feature>
<reference evidence="4" key="2">
    <citation type="submission" date="2016-10" db="EMBL/GenBank/DDBJ databases">
        <authorList>
            <person name="de Groot N.N."/>
        </authorList>
    </citation>
    <scope>NUCLEOTIDE SEQUENCE [LARGE SCALE GENOMIC DNA]</scope>
    <source>
        <strain evidence="4">ATCC 20501</strain>
    </source>
</reference>
<keyword evidence="2" id="KW-0812">Transmembrane</keyword>
<dbReference type="PANTHER" id="PTHR12631">
    <property type="entry name" value="ALPHA-L-IDURONIDASE"/>
    <property type="match status" value="1"/>
</dbReference>
<dbReference type="EMBL" id="FNVB01000003">
    <property type="protein sequence ID" value="SEG50829.1"/>
    <property type="molecule type" value="Genomic_DNA"/>
</dbReference>
<dbReference type="Proteomes" id="UP000236729">
    <property type="component" value="Unassembled WGS sequence"/>
</dbReference>
<dbReference type="GO" id="GO:0004553">
    <property type="term" value="F:hydrolase activity, hydrolyzing O-glycosyl compounds"/>
    <property type="evidence" value="ECO:0007669"/>
    <property type="project" value="TreeGrafter"/>
</dbReference>
<dbReference type="Pfam" id="PF13560">
    <property type="entry name" value="HTH_31"/>
    <property type="match status" value="1"/>
</dbReference>
<gene>
    <name evidence="4" type="ORF">SAMN02982929_02440</name>
    <name evidence="5" type="ORF">SAMN05216506_11448</name>
</gene>
<dbReference type="InterPro" id="IPR051923">
    <property type="entry name" value="Glycosyl_Hydrolase_39"/>
</dbReference>
<dbReference type="RefSeq" id="WP_093357265.1">
    <property type="nucleotide sequence ID" value="NZ_FNVB01000003.1"/>
</dbReference>
<feature type="region of interest" description="Disordered" evidence="1">
    <location>
        <begin position="507"/>
        <end position="528"/>
    </location>
</feature>
<dbReference type="EMBL" id="FOME01000014">
    <property type="protein sequence ID" value="SFE76602.1"/>
    <property type="molecule type" value="Genomic_DNA"/>
</dbReference>
<dbReference type="GO" id="GO:0003677">
    <property type="term" value="F:DNA binding"/>
    <property type="evidence" value="ECO:0007669"/>
    <property type="project" value="InterPro"/>
</dbReference>
<evidence type="ECO:0000313" key="5">
    <source>
        <dbReference type="EMBL" id="SFE76602.1"/>
    </source>
</evidence>
<dbReference type="InterPro" id="IPR001387">
    <property type="entry name" value="Cro/C1-type_HTH"/>
</dbReference>
<evidence type="ECO:0000256" key="2">
    <source>
        <dbReference type="SAM" id="Phobius"/>
    </source>
</evidence>
<keyword evidence="2" id="KW-1133">Transmembrane helix</keyword>
<organism evidence="4 7">
    <name type="scientific">Saccharopolyspora kobensis</name>
    <dbReference type="NCBI Taxonomy" id="146035"/>
    <lineage>
        <taxon>Bacteria</taxon>
        <taxon>Bacillati</taxon>
        <taxon>Actinomycetota</taxon>
        <taxon>Actinomycetes</taxon>
        <taxon>Pseudonocardiales</taxon>
        <taxon>Pseudonocardiaceae</taxon>
        <taxon>Saccharopolyspora</taxon>
    </lineage>
</organism>
<evidence type="ECO:0000313" key="6">
    <source>
        <dbReference type="Proteomes" id="UP000199690"/>
    </source>
</evidence>
<dbReference type="Gene3D" id="3.20.20.80">
    <property type="entry name" value="Glycosidases"/>
    <property type="match status" value="1"/>
</dbReference>
<dbReference type="AlphaFoldDB" id="A0A1H6AQ00"/>
<sequence>MSRPAGTGTLAEALNELKRSSGYSYQQIGDRAHLGRSTVHRYCSGQSVPASFGTVELIAKVCGADRDALSELYRLWDQANDVVEPEAGAAAEATSEPAPAPAPKRRRWWLAAAAVAVVAIAGAYAYLPENVNRTEIPAQRDIAAPNWTYNPGSVSPGFVGVTINSATGAMPTFPVGSVRLWDSKTRWQVLEPERGRFDWTVLDRHLDGAGAAGLPVVYVFGGAPGWSAPNGRRTPYTDGSRTSPPDDLADWERFVRALVNHAGGRIESYELWDIGTPPFFDGPVETLVAMTRIAGDVIRELDPDANVVCPGFTGLWEPENQLVMQRFAELGGYSHCDYAAVKLYPRNASDPPETMMELTRQIDQTLARALIGPKLWATGWGTEVTQQERVEPELAADYAVRSYLVSLWRWYDRFYFYSWGGDRVPIVLQTNGFQPTKAGRFVGELTRWLADAKIDSCGHGPEAGLPGNVWQCRFTRQGKPFVIRWTHEGTARMTPEPGTTLVRRLDGTSAPVDPREPMEITGRPVLLT</sequence>
<dbReference type="Proteomes" id="UP000199690">
    <property type="component" value="Unassembled WGS sequence"/>
</dbReference>
<dbReference type="SUPFAM" id="SSF51445">
    <property type="entry name" value="(Trans)glycosidases"/>
    <property type="match status" value="1"/>
</dbReference>
<evidence type="ECO:0000259" key="3">
    <source>
        <dbReference type="PROSITE" id="PS50943"/>
    </source>
</evidence>